<dbReference type="GO" id="GO:0008422">
    <property type="term" value="F:beta-glucosidase activity"/>
    <property type="evidence" value="ECO:0007669"/>
    <property type="project" value="TreeGrafter"/>
</dbReference>
<sequence>NPGAIIVAENGVSVPGESSESMGQALDDSFRVAYLQGYLDQAQAAVASGVNLIGYFCWALMDNFEWTSGYGTRFGIIYVDYTDDPARTPKQSLSWLQSYFS</sequence>
<feature type="non-terminal residue" evidence="5">
    <location>
        <position position="1"/>
    </location>
</feature>
<evidence type="ECO:0000256" key="2">
    <source>
        <dbReference type="ARBA" id="ARBA00022801"/>
    </source>
</evidence>
<keyword evidence="2" id="KW-0378">Hydrolase</keyword>
<evidence type="ECO:0000256" key="3">
    <source>
        <dbReference type="ARBA" id="ARBA00023295"/>
    </source>
</evidence>
<dbReference type="PANTHER" id="PTHR10353:SF36">
    <property type="entry name" value="LP05116P"/>
    <property type="match status" value="1"/>
</dbReference>
<comment type="similarity">
    <text evidence="1 4">Belongs to the glycosyl hydrolase 1 family.</text>
</comment>
<evidence type="ECO:0000256" key="1">
    <source>
        <dbReference type="ARBA" id="ARBA00010838"/>
    </source>
</evidence>
<dbReference type="GO" id="GO:0005975">
    <property type="term" value="P:carbohydrate metabolic process"/>
    <property type="evidence" value="ECO:0007669"/>
    <property type="project" value="InterPro"/>
</dbReference>
<protein>
    <recommendedName>
        <fullName evidence="6">Beta-glucosidase</fullName>
    </recommendedName>
</protein>
<proteinExistence type="evidence at transcript level"/>
<dbReference type="InterPro" id="IPR001360">
    <property type="entry name" value="Glyco_hydro_1"/>
</dbReference>
<dbReference type="Gene3D" id="3.20.20.80">
    <property type="entry name" value="Glycosidases"/>
    <property type="match status" value="1"/>
</dbReference>
<dbReference type="AlphaFoldDB" id="F4ZBT5"/>
<accession>F4ZBT5</accession>
<name>F4ZBT5_9CHLO</name>
<evidence type="ECO:0008006" key="6">
    <source>
        <dbReference type="Google" id="ProtNLM"/>
    </source>
</evidence>
<dbReference type="Pfam" id="PF00232">
    <property type="entry name" value="Glyco_hydro_1"/>
    <property type="match status" value="1"/>
</dbReference>
<organism evidence="5">
    <name type="scientific">Asterochloris sp. DA2</name>
    <dbReference type="NCBI Taxonomy" id="909298"/>
    <lineage>
        <taxon>Eukaryota</taxon>
        <taxon>Viridiplantae</taxon>
        <taxon>Chlorophyta</taxon>
        <taxon>core chlorophytes</taxon>
        <taxon>Trebouxiophyceae</taxon>
        <taxon>Trebouxiales</taxon>
        <taxon>Trebouxiaceae</taxon>
        <taxon>Asterochloris</taxon>
    </lineage>
</organism>
<dbReference type="SUPFAM" id="SSF51445">
    <property type="entry name" value="(Trans)glycosidases"/>
    <property type="match status" value="1"/>
</dbReference>
<dbReference type="PANTHER" id="PTHR10353">
    <property type="entry name" value="GLYCOSYL HYDROLASE"/>
    <property type="match status" value="1"/>
</dbReference>
<dbReference type="EMBL" id="HM355451">
    <property type="protein sequence ID" value="ADP36945.1"/>
    <property type="molecule type" value="mRNA"/>
</dbReference>
<reference evidence="5" key="1">
    <citation type="journal article" date="2011" name="Mycologia">
        <title>Fungal and algal gene expression in early developmental stages of lichen-symbiosis.</title>
        <authorList>
            <person name="Joneson S."/>
            <person name="Armaleo D."/>
            <person name="Lutzoni F."/>
        </authorList>
    </citation>
    <scope>NUCLEOTIDE SEQUENCE</scope>
    <source>
        <strain evidence="5">DA2</strain>
    </source>
</reference>
<evidence type="ECO:0000256" key="4">
    <source>
        <dbReference type="RuleBase" id="RU003690"/>
    </source>
</evidence>
<keyword evidence="3" id="KW-0326">Glycosidase</keyword>
<evidence type="ECO:0000313" key="5">
    <source>
        <dbReference type="EMBL" id="ADP36945.1"/>
    </source>
</evidence>
<dbReference type="PRINTS" id="PR00131">
    <property type="entry name" value="GLHYDRLASE1"/>
</dbReference>
<dbReference type="InterPro" id="IPR017853">
    <property type="entry name" value="GH"/>
</dbReference>